<feature type="domain" description="Phage shock protein PspC N-terminal" evidence="7">
    <location>
        <begin position="4"/>
        <end position="62"/>
    </location>
</feature>
<dbReference type="KEGG" id="awd:AWOD_II_0325"/>
<name>A0A090JZX0_9GAMM</name>
<dbReference type="Pfam" id="PF04024">
    <property type="entry name" value="PspC"/>
    <property type="match status" value="1"/>
</dbReference>
<evidence type="ECO:0000256" key="4">
    <source>
        <dbReference type="ARBA" id="ARBA00022989"/>
    </source>
</evidence>
<feature type="transmembrane region" description="Helical" evidence="6">
    <location>
        <begin position="31"/>
        <end position="60"/>
    </location>
</feature>
<dbReference type="HOGENOM" id="CLU_137949_1_0_6"/>
<dbReference type="PATRIC" id="fig|80852.17.peg.3081"/>
<keyword evidence="3 6" id="KW-0812">Transmembrane</keyword>
<evidence type="ECO:0000256" key="5">
    <source>
        <dbReference type="ARBA" id="ARBA00023136"/>
    </source>
</evidence>
<keyword evidence="5 6" id="KW-0472">Membrane</keyword>
<dbReference type="NCBIfam" id="TIGR02978">
    <property type="entry name" value="phageshock_pspC"/>
    <property type="match status" value="1"/>
</dbReference>
<dbReference type="InterPro" id="IPR014320">
    <property type="entry name" value="Phageshock_PspC"/>
</dbReference>
<dbReference type="GeneID" id="28542574"/>
<evidence type="ECO:0000313" key="8">
    <source>
        <dbReference type="EMBL" id="CED56973.1"/>
    </source>
</evidence>
<keyword evidence="4 6" id="KW-1133">Transmembrane helix</keyword>
<evidence type="ECO:0000256" key="1">
    <source>
        <dbReference type="ARBA" id="ARBA00004162"/>
    </source>
</evidence>
<reference evidence="9" key="1">
    <citation type="submission" date="2014-09" db="EMBL/GenBank/DDBJ databases">
        <authorList>
            <person name="Hjerde E."/>
        </authorList>
    </citation>
    <scope>NUCLEOTIDE SEQUENCE [LARGE SCALE GENOMIC DNA]</scope>
    <source>
        <strain evidence="9">06/09/139</strain>
    </source>
</reference>
<evidence type="ECO:0000313" key="9">
    <source>
        <dbReference type="Proteomes" id="UP000032427"/>
    </source>
</evidence>
<evidence type="ECO:0000259" key="7">
    <source>
        <dbReference type="Pfam" id="PF04024"/>
    </source>
</evidence>
<protein>
    <submittedName>
        <fullName evidence="8">Phage shock protein C</fullName>
    </submittedName>
</protein>
<sequence length="129" mass="14925">MANKELYRDTRNGKIGGVCAGIAQYFSIEPWIVRILVVSAALFSAGFLVMLAYFAAMLFLDKAPVEMYYRAEESREHTVKSKPWQAGQSPSEVIKRVDQDMARMEEKIRRMEGYVTSSEYKVRREFRNL</sequence>
<dbReference type="EMBL" id="LN554847">
    <property type="protein sequence ID" value="CED56973.1"/>
    <property type="molecule type" value="Genomic_DNA"/>
</dbReference>
<proteinExistence type="predicted"/>
<keyword evidence="9" id="KW-1185">Reference proteome</keyword>
<evidence type="ECO:0000256" key="6">
    <source>
        <dbReference type="SAM" id="Phobius"/>
    </source>
</evidence>
<dbReference type="PANTHER" id="PTHR33885">
    <property type="entry name" value="PHAGE SHOCK PROTEIN C"/>
    <property type="match status" value="1"/>
</dbReference>
<evidence type="ECO:0000256" key="3">
    <source>
        <dbReference type="ARBA" id="ARBA00022692"/>
    </source>
</evidence>
<keyword evidence="2" id="KW-1003">Cell membrane</keyword>
<dbReference type="InterPro" id="IPR052027">
    <property type="entry name" value="PspC"/>
</dbReference>
<accession>A0A090JZX0</accession>
<comment type="subcellular location">
    <subcellularLocation>
        <location evidence="1">Cell membrane</location>
        <topology evidence="1">Single-pass membrane protein</topology>
    </subcellularLocation>
</comment>
<dbReference type="OrthoDB" id="7359894at2"/>
<organism evidence="8 9">
    <name type="scientific">Aliivibrio wodanis</name>
    <dbReference type="NCBI Taxonomy" id="80852"/>
    <lineage>
        <taxon>Bacteria</taxon>
        <taxon>Pseudomonadati</taxon>
        <taxon>Pseudomonadota</taxon>
        <taxon>Gammaproteobacteria</taxon>
        <taxon>Vibrionales</taxon>
        <taxon>Vibrionaceae</taxon>
        <taxon>Aliivibrio</taxon>
    </lineage>
</organism>
<dbReference type="PANTHER" id="PTHR33885:SF3">
    <property type="entry name" value="PHAGE SHOCK PROTEIN C"/>
    <property type="match status" value="1"/>
</dbReference>
<dbReference type="Proteomes" id="UP000032427">
    <property type="component" value="Chromosome 2"/>
</dbReference>
<dbReference type="InterPro" id="IPR007168">
    <property type="entry name" value="Phageshock_PspC_N"/>
</dbReference>
<gene>
    <name evidence="8" type="primary">pspC</name>
    <name evidence="8" type="ORF">AWOD_II_0325</name>
</gene>
<evidence type="ECO:0000256" key="2">
    <source>
        <dbReference type="ARBA" id="ARBA00022475"/>
    </source>
</evidence>
<dbReference type="AlphaFoldDB" id="A0A090JZX0"/>
<dbReference type="GO" id="GO:0005886">
    <property type="term" value="C:plasma membrane"/>
    <property type="evidence" value="ECO:0007669"/>
    <property type="project" value="UniProtKB-SubCell"/>
</dbReference>
<dbReference type="STRING" id="80852.AWOD_II_0325"/>